<accession>A0A3T0I456</accession>
<keyword evidence="4" id="KW-1185">Reference proteome</keyword>
<reference evidence="3 4" key="1">
    <citation type="submission" date="2017-07" db="EMBL/GenBank/DDBJ databases">
        <title>The complete genome sequence of Bacillus mesonae strain H20-5, an efficient strain improving plant abiotic stress resistance.</title>
        <authorList>
            <person name="Kim S.Y."/>
            <person name="Song H."/>
            <person name="Sang M.K."/>
            <person name="Weon H.-Y."/>
            <person name="Song J."/>
        </authorList>
    </citation>
    <scope>NUCLEOTIDE SEQUENCE [LARGE SCALE GENOMIC DNA]</scope>
    <source>
        <strain evidence="3 4">H20-5</strain>
    </source>
</reference>
<feature type="domain" description="Rhamnogalacturonase A/B/Epimerase-like pectate lyase" evidence="2">
    <location>
        <begin position="51"/>
        <end position="291"/>
    </location>
</feature>
<dbReference type="SUPFAM" id="SSF51126">
    <property type="entry name" value="Pectin lyase-like"/>
    <property type="match status" value="1"/>
</dbReference>
<organism evidence="3 4">
    <name type="scientific">Neobacillus mesonae</name>
    <dbReference type="NCBI Taxonomy" id="1193713"/>
    <lineage>
        <taxon>Bacteria</taxon>
        <taxon>Bacillati</taxon>
        <taxon>Bacillota</taxon>
        <taxon>Bacilli</taxon>
        <taxon>Bacillales</taxon>
        <taxon>Bacillaceae</taxon>
        <taxon>Neobacillus</taxon>
    </lineage>
</organism>
<evidence type="ECO:0000259" key="2">
    <source>
        <dbReference type="Pfam" id="PF12708"/>
    </source>
</evidence>
<evidence type="ECO:0000313" key="4">
    <source>
        <dbReference type="Proteomes" id="UP000282892"/>
    </source>
</evidence>
<dbReference type="KEGG" id="nmk:CHR53_24315"/>
<keyword evidence="1" id="KW-0812">Transmembrane</keyword>
<dbReference type="Proteomes" id="UP000282892">
    <property type="component" value="Chromosome"/>
</dbReference>
<evidence type="ECO:0000313" key="3">
    <source>
        <dbReference type="EMBL" id="AZU64112.1"/>
    </source>
</evidence>
<evidence type="ECO:0000256" key="1">
    <source>
        <dbReference type="SAM" id="Phobius"/>
    </source>
</evidence>
<proteinExistence type="predicted"/>
<sequence>MLFMGRILDIYNSFIKEEFGRLLRRKKWILFILIGVLSTLLMIWYNQTKAVNVKDYGAEGDGITDDTTAIEMAMQDSRNHKIYFPPGTYKITREIAIHDGVEITGEQAALKAGADLFTMLRIKGQHVHIEGMTFNGSNTSLRGLTIASGSRYVVISNCRIHHITQPENPSLSRLTVIGIRIEGGTRNISIDHCKIQNVFARNPIKGWDHYVARGILISPEQTQQPAAKNITISHSSFTSIGPKDDGDGIVIQGFDEDVNLKILNNNFSYNHKRAIKIQSPGTLIKGNKIYNNFYKNNFYTTYPENDAYDMWAAISVYASNTTIEKNTITGVGRYARVIDISNASDIKIIKNVLKNGYRGTNHDSSMISITSTKSGEILKNFTILDNTFINGRFGILASSKITNLKVWNNKLN</sequence>
<keyword evidence="1" id="KW-0472">Membrane</keyword>
<dbReference type="Gene3D" id="2.160.20.10">
    <property type="entry name" value="Single-stranded right-handed beta-helix, Pectin lyase-like"/>
    <property type="match status" value="1"/>
</dbReference>
<dbReference type="OrthoDB" id="6502305at2"/>
<gene>
    <name evidence="3" type="ORF">CHR53_24315</name>
</gene>
<name>A0A3T0I456_9BACI</name>
<dbReference type="InterPro" id="IPR006626">
    <property type="entry name" value="PbH1"/>
</dbReference>
<dbReference type="AlphaFoldDB" id="A0A3T0I456"/>
<dbReference type="InterPro" id="IPR024535">
    <property type="entry name" value="RHGA/B-epi-like_pectate_lyase"/>
</dbReference>
<dbReference type="InterPro" id="IPR011050">
    <property type="entry name" value="Pectin_lyase_fold/virulence"/>
</dbReference>
<keyword evidence="1" id="KW-1133">Transmembrane helix</keyword>
<feature type="transmembrane region" description="Helical" evidence="1">
    <location>
        <begin position="28"/>
        <end position="45"/>
    </location>
</feature>
<dbReference type="Pfam" id="PF12708">
    <property type="entry name" value="Pect-lyase_RHGA_epim"/>
    <property type="match status" value="1"/>
</dbReference>
<protein>
    <recommendedName>
        <fullName evidence="2">Rhamnogalacturonase A/B/Epimerase-like pectate lyase domain-containing protein</fullName>
    </recommendedName>
</protein>
<dbReference type="STRING" id="1193713.GCA_001636315_01761"/>
<dbReference type="EMBL" id="CP022572">
    <property type="protein sequence ID" value="AZU64112.1"/>
    <property type="molecule type" value="Genomic_DNA"/>
</dbReference>
<dbReference type="InterPro" id="IPR012334">
    <property type="entry name" value="Pectin_lyas_fold"/>
</dbReference>
<dbReference type="SMART" id="SM00710">
    <property type="entry name" value="PbH1"/>
    <property type="match status" value="8"/>
</dbReference>